<dbReference type="EMBL" id="FPJG01000006">
    <property type="protein sequence ID" value="SFW57558.1"/>
    <property type="molecule type" value="Genomic_DNA"/>
</dbReference>
<organism evidence="1 2">
    <name type="scientific">Amycolatopsis australiensis</name>
    <dbReference type="NCBI Taxonomy" id="546364"/>
    <lineage>
        <taxon>Bacteria</taxon>
        <taxon>Bacillati</taxon>
        <taxon>Actinomycetota</taxon>
        <taxon>Actinomycetes</taxon>
        <taxon>Pseudonocardiales</taxon>
        <taxon>Pseudonocardiaceae</taxon>
        <taxon>Amycolatopsis</taxon>
    </lineage>
</organism>
<accession>A0A1K1QE88</accession>
<reference evidence="2" key="1">
    <citation type="submission" date="2016-11" db="EMBL/GenBank/DDBJ databases">
        <authorList>
            <person name="Varghese N."/>
            <person name="Submissions S."/>
        </authorList>
    </citation>
    <scope>NUCLEOTIDE SEQUENCE [LARGE SCALE GENOMIC DNA]</scope>
    <source>
        <strain evidence="2">DSM 44671</strain>
    </source>
</reference>
<dbReference type="OrthoDB" id="3627378at2"/>
<evidence type="ECO:0000313" key="1">
    <source>
        <dbReference type="EMBL" id="SFW57558.1"/>
    </source>
</evidence>
<evidence type="ECO:0000313" key="2">
    <source>
        <dbReference type="Proteomes" id="UP000182740"/>
    </source>
</evidence>
<dbReference type="AlphaFoldDB" id="A0A1K1QE88"/>
<dbReference type="RefSeq" id="WP_072475674.1">
    <property type="nucleotide sequence ID" value="NZ_FPJG01000006.1"/>
</dbReference>
<dbReference type="Proteomes" id="UP000182740">
    <property type="component" value="Unassembled WGS sequence"/>
</dbReference>
<sequence>MTSVVEVFEHPALTSAAARLTRLRAAAGRIGAPDPVAALRHLDCSPSAIRTSASAVDAGALVVTSARAEFRDGVEAAENGGSAETFGTWADTVDGQYAAAARAAASTAALGVRIASRLDELAVALSAEVAELAESADASVTAVLAGDRSAEVVSTVSATCTAVVRAVSAKVASLSSLAAELEPLTTPAVQLS</sequence>
<protein>
    <submittedName>
        <fullName evidence="1">Uncharacterized protein</fullName>
    </submittedName>
</protein>
<keyword evidence="2" id="KW-1185">Reference proteome</keyword>
<gene>
    <name evidence="1" type="ORF">SAMN04489730_1627</name>
</gene>
<proteinExistence type="predicted"/>
<name>A0A1K1QE88_9PSEU</name>